<evidence type="ECO:0000256" key="2">
    <source>
        <dbReference type="ARBA" id="ARBA00022857"/>
    </source>
</evidence>
<dbReference type="AlphaFoldDB" id="A3HRT9"/>
<keyword evidence="6" id="KW-1185">Reference proteome</keyword>
<evidence type="ECO:0000313" key="6">
    <source>
        <dbReference type="Proteomes" id="UP000003919"/>
    </source>
</evidence>
<dbReference type="OrthoDB" id="9773828at2"/>
<dbReference type="InterPro" id="IPR036812">
    <property type="entry name" value="NAD(P)_OxRdtase_dom_sf"/>
</dbReference>
<dbReference type="SUPFAM" id="SSF51430">
    <property type="entry name" value="NAD(P)-linked oxidoreductase"/>
    <property type="match status" value="1"/>
</dbReference>
<proteinExistence type="inferred from homology"/>
<dbReference type="InterPro" id="IPR005399">
    <property type="entry name" value="K_chnl_volt-dep_bsu_KCNAB-rel"/>
</dbReference>
<dbReference type="Gene3D" id="3.20.20.100">
    <property type="entry name" value="NADP-dependent oxidoreductase domain"/>
    <property type="match status" value="1"/>
</dbReference>
<dbReference type="STRING" id="388413.ALPR1_10090"/>
<organism evidence="5 6">
    <name type="scientific">Algoriphagus machipongonensis</name>
    <dbReference type="NCBI Taxonomy" id="388413"/>
    <lineage>
        <taxon>Bacteria</taxon>
        <taxon>Pseudomonadati</taxon>
        <taxon>Bacteroidota</taxon>
        <taxon>Cytophagia</taxon>
        <taxon>Cytophagales</taxon>
        <taxon>Cyclobacteriaceae</taxon>
        <taxon>Algoriphagus</taxon>
    </lineage>
</organism>
<protein>
    <submittedName>
        <fullName evidence="5">Oxidoreductase, aldo/keto reductase family</fullName>
    </submittedName>
</protein>
<accession>A3HRT9</accession>
<sequence>MQINDHNPLPTYHADPKRYDQMKYRKCGNSGLKLPEISLGLWHNFGHNSDFTLGRKILRRAFDLGITHFDLANNYGPPYGAAEENFGRIFQKDFLTYRDELLISSKAGWDMWPGPYGNFGSKKYLIASLDQSLKRMGLDYVDIFYHHRPDPETPLEETMGALDQIVRQGKALYVGISQYSAEDTVKAYEILEKMGTPLLIHQPRYSMMDRWVENGLMDVLGDKGIGSIAFSPLEQGLLTNKYLKGIPENSRAAKDGRYLKPDQISEEKIKMVSKLNDIAQTRDQTLAQMAIAWLLKDPRITSVLVGVSKPEQLDDNVKAIANSTFGPAEITQIKSLIGAS</sequence>
<evidence type="ECO:0000256" key="3">
    <source>
        <dbReference type="ARBA" id="ARBA00023002"/>
    </source>
</evidence>
<reference evidence="5 6" key="1">
    <citation type="journal article" date="2011" name="J. Bacteriol.">
        <title>Complete genome sequence of Algoriphagus sp. PR1, bacterial prey of a colony-forming choanoflagellate.</title>
        <authorList>
            <person name="Alegado R.A."/>
            <person name="Ferriera S."/>
            <person name="Nusbaum C."/>
            <person name="Young S.K."/>
            <person name="Zeng Q."/>
            <person name="Imamovic A."/>
            <person name="Fairclough S.R."/>
            <person name="King N."/>
        </authorList>
    </citation>
    <scope>NUCLEOTIDE SEQUENCE [LARGE SCALE GENOMIC DNA]</scope>
    <source>
        <strain evidence="5 6">PR1</strain>
    </source>
</reference>
<comment type="caution">
    <text evidence="5">The sequence shown here is derived from an EMBL/GenBank/DDBJ whole genome shotgun (WGS) entry which is preliminary data.</text>
</comment>
<dbReference type="GO" id="GO:0016491">
    <property type="term" value="F:oxidoreductase activity"/>
    <property type="evidence" value="ECO:0007669"/>
    <property type="project" value="UniProtKB-KW"/>
</dbReference>
<name>A3HRT9_9BACT</name>
<gene>
    <name evidence="5" type="ORF">ALPR1_10090</name>
</gene>
<evidence type="ECO:0000313" key="5">
    <source>
        <dbReference type="EMBL" id="EAZ82557.1"/>
    </source>
</evidence>
<dbReference type="PANTHER" id="PTHR43150">
    <property type="entry name" value="HYPERKINETIC, ISOFORM M"/>
    <property type="match status" value="1"/>
</dbReference>
<evidence type="ECO:0000256" key="1">
    <source>
        <dbReference type="ARBA" id="ARBA00006515"/>
    </source>
</evidence>
<dbReference type="EMBL" id="AAXU02000001">
    <property type="protein sequence ID" value="EAZ82557.1"/>
    <property type="molecule type" value="Genomic_DNA"/>
</dbReference>
<dbReference type="RefSeq" id="WP_008200246.1">
    <property type="nucleotide sequence ID" value="NZ_CM001023.1"/>
</dbReference>
<dbReference type="PANTHER" id="PTHR43150:SF4">
    <property type="entry name" value="L-GLYCERALDEHYDE 3-PHOSPHATE REDUCTASE"/>
    <property type="match status" value="1"/>
</dbReference>
<dbReference type="Proteomes" id="UP000003919">
    <property type="component" value="Unassembled WGS sequence"/>
</dbReference>
<dbReference type="NCBIfam" id="NF007388">
    <property type="entry name" value="PRK09912.1"/>
    <property type="match status" value="1"/>
</dbReference>
<dbReference type="InterPro" id="IPR023210">
    <property type="entry name" value="NADP_OxRdtase_dom"/>
</dbReference>
<dbReference type="Pfam" id="PF00248">
    <property type="entry name" value="Aldo_ket_red"/>
    <property type="match status" value="1"/>
</dbReference>
<feature type="domain" description="NADP-dependent oxidoreductase" evidence="4">
    <location>
        <begin position="36"/>
        <end position="336"/>
    </location>
</feature>
<keyword evidence="2" id="KW-0521">NADP</keyword>
<comment type="similarity">
    <text evidence="1">Belongs to the shaker potassium channel beta subunit family.</text>
</comment>
<dbReference type="GO" id="GO:0051596">
    <property type="term" value="P:methylglyoxal catabolic process"/>
    <property type="evidence" value="ECO:0007669"/>
    <property type="project" value="TreeGrafter"/>
</dbReference>
<dbReference type="HOGENOM" id="CLU_023205_2_0_10"/>
<keyword evidence="3" id="KW-0560">Oxidoreductase</keyword>
<dbReference type="eggNOG" id="COG0667">
    <property type="taxonomic scope" value="Bacteria"/>
</dbReference>
<evidence type="ECO:0000259" key="4">
    <source>
        <dbReference type="Pfam" id="PF00248"/>
    </source>
</evidence>